<evidence type="ECO:0000313" key="11">
    <source>
        <dbReference type="Proteomes" id="UP000199046"/>
    </source>
</evidence>
<feature type="transmembrane region" description="Helical" evidence="8">
    <location>
        <begin position="209"/>
        <end position="227"/>
    </location>
</feature>
<keyword evidence="2" id="KW-1003">Cell membrane</keyword>
<organism evidence="10 11">
    <name type="scientific">Kushneria avicenniae</name>
    <dbReference type="NCBI Taxonomy" id="402385"/>
    <lineage>
        <taxon>Bacteria</taxon>
        <taxon>Pseudomonadati</taxon>
        <taxon>Pseudomonadota</taxon>
        <taxon>Gammaproteobacteria</taxon>
        <taxon>Oceanospirillales</taxon>
        <taxon>Halomonadaceae</taxon>
        <taxon>Kushneria</taxon>
    </lineage>
</organism>
<dbReference type="GO" id="GO:0005886">
    <property type="term" value="C:plasma membrane"/>
    <property type="evidence" value="ECO:0007669"/>
    <property type="project" value="UniProtKB-SubCell"/>
</dbReference>
<dbReference type="InterPro" id="IPR002898">
    <property type="entry name" value="MotA_ExbB_proton_chnl"/>
</dbReference>
<keyword evidence="4 8" id="KW-1133">Transmembrane helix</keyword>
<keyword evidence="11" id="KW-1185">Reference proteome</keyword>
<evidence type="ECO:0000259" key="9">
    <source>
        <dbReference type="Pfam" id="PF01618"/>
    </source>
</evidence>
<protein>
    <submittedName>
        <fullName evidence="10">Chemotaxis protein MotA</fullName>
    </submittedName>
</protein>
<sequence>MTSSQSGTTDSATKESSTGRSTGVPGNPSTVIGIVVSMLLLIVVVLFTAQSPLSFFNPAGLLIVLTGTLAATMISYPMREIRRVVALVGSIFRREPDFIREDIDELVALAREWMHGDARAVERALENTRNPFLRTGISLVIDNVREEEILDLLRWRITRLRARELAEAQIFRTMATYAPAFGMLGTLVGLINMLEVIQNGDLAVIGPRMGVALLSTFYGILLANLLFKPIAVKLERRTEDRLIAMNMVLEGVSMISRRRLPSFIEATLNSFIGEAHDELGERPLVREPEGSGGRSP</sequence>
<dbReference type="InterPro" id="IPR047055">
    <property type="entry name" value="MotA-like"/>
</dbReference>
<dbReference type="AlphaFoldDB" id="A0A1I1JUC4"/>
<dbReference type="STRING" id="402385.SAMN05421848_1741"/>
<dbReference type="GO" id="GO:0015031">
    <property type="term" value="P:protein transport"/>
    <property type="evidence" value="ECO:0007669"/>
    <property type="project" value="UniProtKB-KW"/>
</dbReference>
<evidence type="ECO:0000313" key="10">
    <source>
        <dbReference type="EMBL" id="SFC51562.1"/>
    </source>
</evidence>
<dbReference type="EMBL" id="FOLY01000003">
    <property type="protein sequence ID" value="SFC51562.1"/>
    <property type="molecule type" value="Genomic_DNA"/>
</dbReference>
<evidence type="ECO:0000256" key="7">
    <source>
        <dbReference type="SAM" id="MobiDB-lite"/>
    </source>
</evidence>
<dbReference type="OrthoDB" id="9806929at2"/>
<evidence type="ECO:0000256" key="6">
    <source>
        <dbReference type="RuleBase" id="RU004057"/>
    </source>
</evidence>
<reference evidence="11" key="1">
    <citation type="submission" date="2016-10" db="EMBL/GenBank/DDBJ databases">
        <authorList>
            <person name="Varghese N."/>
            <person name="Submissions S."/>
        </authorList>
    </citation>
    <scope>NUCLEOTIDE SEQUENCE [LARGE SCALE GENOMIC DNA]</scope>
    <source>
        <strain evidence="11">DSM 23439</strain>
    </source>
</reference>
<keyword evidence="6" id="KW-0653">Protein transport</keyword>
<comment type="similarity">
    <text evidence="6">Belongs to the exbB/tolQ family.</text>
</comment>
<feature type="transmembrane region" description="Helical" evidence="8">
    <location>
        <begin position="30"/>
        <end position="49"/>
    </location>
</feature>
<evidence type="ECO:0000256" key="2">
    <source>
        <dbReference type="ARBA" id="ARBA00022475"/>
    </source>
</evidence>
<keyword evidence="6" id="KW-0813">Transport</keyword>
<keyword evidence="5 8" id="KW-0472">Membrane</keyword>
<dbReference type="PANTHER" id="PTHR30433">
    <property type="entry name" value="CHEMOTAXIS PROTEIN MOTA"/>
    <property type="match status" value="1"/>
</dbReference>
<keyword evidence="3 8" id="KW-0812">Transmembrane</keyword>
<feature type="transmembrane region" description="Helical" evidence="8">
    <location>
        <begin position="177"/>
        <end position="197"/>
    </location>
</feature>
<accession>A0A1I1JUC4</accession>
<evidence type="ECO:0000256" key="3">
    <source>
        <dbReference type="ARBA" id="ARBA00022692"/>
    </source>
</evidence>
<evidence type="ECO:0000256" key="5">
    <source>
        <dbReference type="ARBA" id="ARBA00023136"/>
    </source>
</evidence>
<feature type="domain" description="MotA/TolQ/ExbB proton channel" evidence="9">
    <location>
        <begin position="127"/>
        <end position="245"/>
    </location>
</feature>
<comment type="subcellular location">
    <subcellularLocation>
        <location evidence="1">Cell membrane</location>
        <topology evidence="1">Multi-pass membrane protein</topology>
    </subcellularLocation>
    <subcellularLocation>
        <location evidence="6">Membrane</location>
        <topology evidence="6">Multi-pass membrane protein</topology>
    </subcellularLocation>
</comment>
<evidence type="ECO:0000256" key="8">
    <source>
        <dbReference type="SAM" id="Phobius"/>
    </source>
</evidence>
<dbReference type="Pfam" id="PF01618">
    <property type="entry name" value="MotA_ExbB"/>
    <property type="match status" value="1"/>
</dbReference>
<evidence type="ECO:0000256" key="4">
    <source>
        <dbReference type="ARBA" id="ARBA00022989"/>
    </source>
</evidence>
<dbReference type="Proteomes" id="UP000199046">
    <property type="component" value="Unassembled WGS sequence"/>
</dbReference>
<proteinExistence type="inferred from homology"/>
<gene>
    <name evidence="10" type="ORF">SAMN05421848_1741</name>
</gene>
<feature type="compositionally biased region" description="Polar residues" evidence="7">
    <location>
        <begin position="1"/>
        <end position="21"/>
    </location>
</feature>
<dbReference type="GO" id="GO:0006935">
    <property type="term" value="P:chemotaxis"/>
    <property type="evidence" value="ECO:0007669"/>
    <property type="project" value="InterPro"/>
</dbReference>
<feature type="transmembrane region" description="Helical" evidence="8">
    <location>
        <begin position="55"/>
        <end position="76"/>
    </location>
</feature>
<dbReference type="GO" id="GO:0071978">
    <property type="term" value="P:bacterial-type flagellum-dependent swarming motility"/>
    <property type="evidence" value="ECO:0007669"/>
    <property type="project" value="InterPro"/>
</dbReference>
<feature type="region of interest" description="Disordered" evidence="7">
    <location>
        <begin position="1"/>
        <end position="24"/>
    </location>
</feature>
<name>A0A1I1JUC4_9GAMM</name>
<evidence type="ECO:0000256" key="1">
    <source>
        <dbReference type="ARBA" id="ARBA00004651"/>
    </source>
</evidence>